<proteinExistence type="predicted"/>
<evidence type="ECO:0000256" key="4">
    <source>
        <dbReference type="ARBA" id="ARBA00022505"/>
    </source>
</evidence>
<accession>A0ABN3N4M2</accession>
<evidence type="ECO:0000256" key="8">
    <source>
        <dbReference type="ARBA" id="ARBA00023065"/>
    </source>
</evidence>
<keyword evidence="3" id="KW-0410">Iron transport</keyword>
<dbReference type="PANTHER" id="PTHR42781">
    <property type="entry name" value="SPERMIDINE/PUTRESCINE IMPORT ATP-BINDING PROTEIN POTA"/>
    <property type="match status" value="1"/>
</dbReference>
<dbReference type="Proteomes" id="UP001501095">
    <property type="component" value="Unassembled WGS sequence"/>
</dbReference>
<dbReference type="InterPro" id="IPR017871">
    <property type="entry name" value="ABC_transporter-like_CS"/>
</dbReference>
<dbReference type="SUPFAM" id="SSF50331">
    <property type="entry name" value="MOP-like"/>
    <property type="match status" value="1"/>
</dbReference>
<dbReference type="EMBL" id="BAAATM010000001">
    <property type="protein sequence ID" value="GAA2514369.1"/>
    <property type="molecule type" value="Genomic_DNA"/>
</dbReference>
<dbReference type="Pfam" id="PF00005">
    <property type="entry name" value="ABC_tran"/>
    <property type="match status" value="1"/>
</dbReference>
<keyword evidence="15" id="KW-1185">Reference proteome</keyword>
<keyword evidence="9" id="KW-0472">Membrane</keyword>
<evidence type="ECO:0000256" key="9">
    <source>
        <dbReference type="ARBA" id="ARBA00023136"/>
    </source>
</evidence>
<dbReference type="Gene3D" id="3.40.50.300">
    <property type="entry name" value="P-loop containing nucleotide triphosphate hydrolases"/>
    <property type="match status" value="1"/>
</dbReference>
<keyword evidence="7" id="KW-0408">Iron</keyword>
<evidence type="ECO:0000256" key="7">
    <source>
        <dbReference type="ARBA" id="ARBA00023004"/>
    </source>
</evidence>
<feature type="domain" description="Mop" evidence="13">
    <location>
        <begin position="331"/>
        <end position="395"/>
    </location>
</feature>
<keyword evidence="1" id="KW-0813">Transport</keyword>
<dbReference type="PROSITE" id="PS50893">
    <property type="entry name" value="ABC_TRANSPORTER_2"/>
    <property type="match status" value="1"/>
</dbReference>
<evidence type="ECO:0000256" key="2">
    <source>
        <dbReference type="ARBA" id="ARBA00022475"/>
    </source>
</evidence>
<comment type="caution">
    <text evidence="14">The sequence shown here is derived from an EMBL/GenBank/DDBJ whole genome shotgun (WGS) entry which is preliminary data.</text>
</comment>
<dbReference type="CDD" id="cd03259">
    <property type="entry name" value="ABC_Carb_Solutes_like"/>
    <property type="match status" value="1"/>
</dbReference>
<gene>
    <name evidence="14" type="ORF">GCM10010423_01530</name>
</gene>
<dbReference type="InterPro" id="IPR004606">
    <property type="entry name" value="Mop_domain"/>
</dbReference>
<feature type="domain" description="ABC transporter" evidence="12">
    <location>
        <begin position="45"/>
        <end position="281"/>
    </location>
</feature>
<evidence type="ECO:0000313" key="14">
    <source>
        <dbReference type="EMBL" id="GAA2514369.1"/>
    </source>
</evidence>
<keyword evidence="4 10" id="KW-0500">Molybdenum</keyword>
<evidence type="ECO:0000256" key="6">
    <source>
        <dbReference type="ARBA" id="ARBA00022840"/>
    </source>
</evidence>
<keyword evidence="6 14" id="KW-0067">ATP-binding</keyword>
<protein>
    <submittedName>
        <fullName evidence="14">ABC transporter ATP-binding protein</fullName>
    </submittedName>
</protein>
<name>A0ABN3N4M2_9ACTN</name>
<keyword evidence="8" id="KW-0406">Ion transport</keyword>
<dbReference type="InterPro" id="IPR003439">
    <property type="entry name" value="ABC_transporter-like_ATP-bd"/>
</dbReference>
<dbReference type="InterPro" id="IPR050093">
    <property type="entry name" value="ABC_SmlMolc_Importer"/>
</dbReference>
<dbReference type="Gene3D" id="2.40.50.100">
    <property type="match status" value="1"/>
</dbReference>
<dbReference type="InterPro" id="IPR008995">
    <property type="entry name" value="Mo/tungstate-bd_C_term_dom"/>
</dbReference>
<dbReference type="InterPro" id="IPR003593">
    <property type="entry name" value="AAA+_ATPase"/>
</dbReference>
<evidence type="ECO:0000256" key="11">
    <source>
        <dbReference type="SAM" id="MobiDB-lite"/>
    </source>
</evidence>
<keyword evidence="2" id="KW-1003">Cell membrane</keyword>
<evidence type="ECO:0000259" key="12">
    <source>
        <dbReference type="PROSITE" id="PS50893"/>
    </source>
</evidence>
<dbReference type="InterPro" id="IPR005116">
    <property type="entry name" value="Transp-assoc_OB_typ1"/>
</dbReference>
<keyword evidence="5" id="KW-0547">Nucleotide-binding</keyword>
<feature type="region of interest" description="Disordered" evidence="11">
    <location>
        <begin position="1"/>
        <end position="49"/>
    </location>
</feature>
<sequence length="396" mass="42448">MSGMWESRMRESVMREARMSGRRGGTHEGPARGPRGLRGPREHDVHVDSGTAGLDARLVVERGGFRLDVALAVAPGEVVALLGPNGAGKTTALRALAGLTPLTGGHLRLDGTDLDRRPPESRPVGVVFQDYLLFPHLTALDNVAFGPRCHGATKAEARAQAAAWLDRLGLADHAGARPRRLSGGQAQRVALARALATHPRLLLLDEPLAALDARTRLEVRARLRRHLADFEAVAVLVTHDPLDAMVLADRLVVVEQGRVVQEGTPSDIARHPRTDYIAQLVGLNLFRGEADGHTVRLADGPTLTTTEQLSGPVFVAFPPGAVTLHRTRPTGSSARNLWRCEVNGLETHGDQIRADLTGELPLAADLTTVAATELDLHPGAEVWATVKATQTHAYPV</sequence>
<dbReference type="InterPro" id="IPR027417">
    <property type="entry name" value="P-loop_NTPase"/>
</dbReference>
<evidence type="ECO:0000259" key="13">
    <source>
        <dbReference type="PROSITE" id="PS51866"/>
    </source>
</evidence>
<dbReference type="SMART" id="SM00382">
    <property type="entry name" value="AAA"/>
    <property type="match status" value="1"/>
</dbReference>
<dbReference type="SUPFAM" id="SSF52540">
    <property type="entry name" value="P-loop containing nucleoside triphosphate hydrolases"/>
    <property type="match status" value="1"/>
</dbReference>
<dbReference type="Pfam" id="PF03459">
    <property type="entry name" value="TOBE"/>
    <property type="match status" value="1"/>
</dbReference>
<feature type="compositionally biased region" description="Basic and acidic residues" evidence="11">
    <location>
        <begin position="7"/>
        <end position="30"/>
    </location>
</feature>
<evidence type="ECO:0000256" key="3">
    <source>
        <dbReference type="ARBA" id="ARBA00022496"/>
    </source>
</evidence>
<reference evidence="14 15" key="1">
    <citation type="journal article" date="2019" name="Int. J. Syst. Evol. Microbiol.">
        <title>The Global Catalogue of Microorganisms (GCM) 10K type strain sequencing project: providing services to taxonomists for standard genome sequencing and annotation.</title>
        <authorList>
            <consortium name="The Broad Institute Genomics Platform"/>
            <consortium name="The Broad Institute Genome Sequencing Center for Infectious Disease"/>
            <person name="Wu L."/>
            <person name="Ma J."/>
        </authorList>
    </citation>
    <scope>NUCLEOTIDE SEQUENCE [LARGE SCALE GENOMIC DNA]</scope>
    <source>
        <strain evidence="14 15">JCM 6924</strain>
    </source>
</reference>
<dbReference type="GO" id="GO:0005524">
    <property type="term" value="F:ATP binding"/>
    <property type="evidence" value="ECO:0007669"/>
    <property type="project" value="UniProtKB-KW"/>
</dbReference>
<dbReference type="PANTHER" id="PTHR42781:SF4">
    <property type="entry name" value="SPERMIDINE_PUTRESCINE IMPORT ATP-BINDING PROTEIN POTA"/>
    <property type="match status" value="1"/>
</dbReference>
<evidence type="ECO:0000256" key="10">
    <source>
        <dbReference type="PROSITE-ProRule" id="PRU01213"/>
    </source>
</evidence>
<evidence type="ECO:0000313" key="15">
    <source>
        <dbReference type="Proteomes" id="UP001501095"/>
    </source>
</evidence>
<dbReference type="PROSITE" id="PS00211">
    <property type="entry name" value="ABC_TRANSPORTER_1"/>
    <property type="match status" value="1"/>
</dbReference>
<evidence type="ECO:0000256" key="5">
    <source>
        <dbReference type="ARBA" id="ARBA00022741"/>
    </source>
</evidence>
<organism evidence="14 15">
    <name type="scientific">Streptomyces levis</name>
    <dbReference type="NCBI Taxonomy" id="285566"/>
    <lineage>
        <taxon>Bacteria</taxon>
        <taxon>Bacillati</taxon>
        <taxon>Actinomycetota</taxon>
        <taxon>Actinomycetes</taxon>
        <taxon>Kitasatosporales</taxon>
        <taxon>Streptomycetaceae</taxon>
        <taxon>Streptomyces</taxon>
    </lineage>
</organism>
<evidence type="ECO:0000256" key="1">
    <source>
        <dbReference type="ARBA" id="ARBA00022448"/>
    </source>
</evidence>
<dbReference type="PROSITE" id="PS51866">
    <property type="entry name" value="MOP"/>
    <property type="match status" value="1"/>
</dbReference>
<dbReference type="InterPro" id="IPR015853">
    <property type="entry name" value="ABC_transpr_FbpC"/>
</dbReference>